<evidence type="ECO:0000256" key="2">
    <source>
        <dbReference type="SAM" id="SignalP"/>
    </source>
</evidence>
<organism evidence="3 4">
    <name type="scientific">Pseudomonas emilianonis</name>
    <dbReference type="NCBI Taxonomy" id="2915812"/>
    <lineage>
        <taxon>Bacteria</taxon>
        <taxon>Pseudomonadati</taxon>
        <taxon>Pseudomonadota</taxon>
        <taxon>Gammaproteobacteria</taxon>
        <taxon>Pseudomonadales</taxon>
        <taxon>Pseudomonadaceae</taxon>
        <taxon>Pseudomonas</taxon>
    </lineage>
</organism>
<protein>
    <submittedName>
        <fullName evidence="3">Glycine zipper family protein</fullName>
    </submittedName>
</protein>
<sequence>MKRIWRMAGVGLLVVSVSAQVTADERDNSPGQGQSQGQRPQGGGGQHERGPEGGG</sequence>
<evidence type="ECO:0000256" key="1">
    <source>
        <dbReference type="SAM" id="MobiDB-lite"/>
    </source>
</evidence>
<feature type="non-terminal residue" evidence="3">
    <location>
        <position position="55"/>
    </location>
</feature>
<proteinExistence type="predicted"/>
<feature type="chain" id="PRO_5046780510" evidence="2">
    <location>
        <begin position="24"/>
        <end position="55"/>
    </location>
</feature>
<accession>A0ABT0EPI0</accession>
<keyword evidence="4" id="KW-1185">Reference proteome</keyword>
<feature type="signal peptide" evidence="2">
    <location>
        <begin position="1"/>
        <end position="23"/>
    </location>
</feature>
<comment type="caution">
    <text evidence="3">The sequence shown here is derived from an EMBL/GenBank/DDBJ whole genome shotgun (WGS) entry which is preliminary data.</text>
</comment>
<dbReference type="Proteomes" id="UP001317085">
    <property type="component" value="Unassembled WGS sequence"/>
</dbReference>
<dbReference type="EMBL" id="JAKNRV010000366">
    <property type="protein sequence ID" value="MCK1787529.1"/>
    <property type="molecule type" value="Genomic_DNA"/>
</dbReference>
<keyword evidence="2" id="KW-0732">Signal</keyword>
<name>A0ABT0EPI0_9PSED</name>
<evidence type="ECO:0000313" key="3">
    <source>
        <dbReference type="EMBL" id="MCK1787529.1"/>
    </source>
</evidence>
<feature type="compositionally biased region" description="Basic and acidic residues" evidence="1">
    <location>
        <begin position="46"/>
        <end position="55"/>
    </location>
</feature>
<feature type="compositionally biased region" description="Low complexity" evidence="1">
    <location>
        <begin position="29"/>
        <end position="39"/>
    </location>
</feature>
<evidence type="ECO:0000313" key="4">
    <source>
        <dbReference type="Proteomes" id="UP001317085"/>
    </source>
</evidence>
<gene>
    <name evidence="3" type="ORF">L9Z73_25270</name>
</gene>
<reference evidence="3 4" key="1">
    <citation type="submission" date="2022-02" db="EMBL/GenBank/DDBJ databases">
        <title>Comparative genomics of the first Antarctic Pseudomonas spp. capable of biotransforming 2,4,6-Trinitrotoluene.</title>
        <authorList>
            <person name="Cabrera M.A."/>
            <person name="Marquez S.L."/>
            <person name="Perez-Donoso J.M."/>
        </authorList>
    </citation>
    <scope>NUCLEOTIDE SEQUENCE [LARGE SCALE GENOMIC DNA]</scope>
    <source>
        <strain evidence="3 4">TNT11</strain>
    </source>
</reference>
<feature type="region of interest" description="Disordered" evidence="1">
    <location>
        <begin position="23"/>
        <end position="55"/>
    </location>
</feature>